<dbReference type="GO" id="GO:0004788">
    <property type="term" value="F:thiamine diphosphokinase activity"/>
    <property type="evidence" value="ECO:0007669"/>
    <property type="project" value="UniProtKB-EC"/>
</dbReference>
<keyword evidence="9" id="KW-1185">Reference proteome</keyword>
<evidence type="ECO:0000259" key="6">
    <source>
        <dbReference type="Pfam" id="PF04263"/>
    </source>
</evidence>
<evidence type="ECO:0000256" key="3">
    <source>
        <dbReference type="ARBA" id="ARBA00022777"/>
    </source>
</evidence>
<evidence type="ECO:0000259" key="7">
    <source>
        <dbReference type="Pfam" id="PF21275"/>
    </source>
</evidence>
<dbReference type="Pfam" id="PF21275">
    <property type="entry name" value="Thi_PPkinase_C"/>
    <property type="match status" value="1"/>
</dbReference>
<dbReference type="Pfam" id="PF04263">
    <property type="entry name" value="TPK_catalytic"/>
    <property type="match status" value="1"/>
</dbReference>
<reference evidence="8 9" key="1">
    <citation type="submission" date="2020-12" db="EMBL/GenBank/DDBJ databases">
        <title>Whole genome sequences of gut porcine anaerobes.</title>
        <authorList>
            <person name="Kubasova T."/>
            <person name="Jahodarova E."/>
            <person name="Rychlik I."/>
        </authorList>
    </citation>
    <scope>NUCLEOTIDE SEQUENCE [LARGE SCALE GENOMIC DNA]</scope>
    <source>
        <strain evidence="8 9">An925</strain>
    </source>
</reference>
<evidence type="ECO:0000256" key="4">
    <source>
        <dbReference type="ARBA" id="ARBA00022840"/>
    </source>
</evidence>
<dbReference type="InterPro" id="IPR007371">
    <property type="entry name" value="TPK_catalytic"/>
</dbReference>
<comment type="caution">
    <text evidence="8">The sequence shown here is derived from an EMBL/GenBank/DDBJ whole genome shotgun (WGS) entry which is preliminary data.</text>
</comment>
<dbReference type="PANTHER" id="PTHR41299:SF1">
    <property type="entry name" value="THIAMINE PYROPHOSPHOKINASE"/>
    <property type="match status" value="1"/>
</dbReference>
<dbReference type="SUPFAM" id="SSF63999">
    <property type="entry name" value="Thiamin pyrophosphokinase, catalytic domain"/>
    <property type="match status" value="1"/>
</dbReference>
<dbReference type="InterPro" id="IPR036759">
    <property type="entry name" value="TPK_catalytic_sf"/>
</dbReference>
<evidence type="ECO:0000313" key="8">
    <source>
        <dbReference type="EMBL" id="MCF2564271.1"/>
    </source>
</evidence>
<evidence type="ECO:0000256" key="1">
    <source>
        <dbReference type="ARBA" id="ARBA00022679"/>
    </source>
</evidence>
<keyword evidence="4" id="KW-0067">ATP-binding</keyword>
<organism evidence="8 9">
    <name type="scientific">Xylanibacter brevis</name>
    <dbReference type="NCBI Taxonomy" id="83231"/>
    <lineage>
        <taxon>Bacteria</taxon>
        <taxon>Pseudomonadati</taxon>
        <taxon>Bacteroidota</taxon>
        <taxon>Bacteroidia</taxon>
        <taxon>Bacteroidales</taxon>
        <taxon>Prevotellaceae</taxon>
        <taxon>Xylanibacter</taxon>
    </lineage>
</organism>
<feature type="domain" description="Thiamin pyrophosphokinase-like substrate-binding" evidence="7">
    <location>
        <begin position="139"/>
        <end position="207"/>
    </location>
</feature>
<keyword evidence="1 8" id="KW-0808">Transferase</keyword>
<keyword evidence="3" id="KW-0418">Kinase</keyword>
<dbReference type="InterPro" id="IPR006282">
    <property type="entry name" value="Thi_PPkinase"/>
</dbReference>
<evidence type="ECO:0000256" key="2">
    <source>
        <dbReference type="ARBA" id="ARBA00022741"/>
    </source>
</evidence>
<evidence type="ECO:0000256" key="5">
    <source>
        <dbReference type="NCBIfam" id="TIGR01378"/>
    </source>
</evidence>
<proteinExistence type="predicted"/>
<dbReference type="Proteomes" id="UP001200470">
    <property type="component" value="Unassembled WGS sequence"/>
</dbReference>
<name>A0ABS9CGZ8_9BACT</name>
<dbReference type="InterPro" id="IPR053149">
    <property type="entry name" value="TPK"/>
</dbReference>
<dbReference type="EC" id="2.7.6.2" evidence="5"/>
<keyword evidence="2" id="KW-0547">Nucleotide-binding</keyword>
<sequence>MMMSQFLFRPDAVILANGVFPTHAIPLGVLRSAPHVVCCDGSIAHWPDADVVVGDGDSIPSQYRSRLARITEQEDNDLTKATRYCLDHYQSSISNHCRLRLAYLGATGMREDHTLGNIALMMRYYRQMNIEPLMLTDYGWFVAAEGRQTFDSFAGQQVSIFSFNTTRLTSEGLRWSAYSYEELWQGTLNESLGARFTLDADGCYLVYRTYDAK</sequence>
<dbReference type="InterPro" id="IPR049442">
    <property type="entry name" value="Thi_PPkinase-like_C"/>
</dbReference>
<dbReference type="PANTHER" id="PTHR41299">
    <property type="entry name" value="THIAMINE PYROPHOSPHOKINASE"/>
    <property type="match status" value="1"/>
</dbReference>
<dbReference type="NCBIfam" id="TIGR01378">
    <property type="entry name" value="thi_PPkinase"/>
    <property type="match status" value="1"/>
</dbReference>
<accession>A0ABS9CGZ8</accession>
<dbReference type="CDD" id="cd07995">
    <property type="entry name" value="TPK"/>
    <property type="match status" value="1"/>
</dbReference>
<protein>
    <recommendedName>
        <fullName evidence="5">Thiamine diphosphokinase</fullName>
        <ecNumber evidence="5">2.7.6.2</ecNumber>
    </recommendedName>
</protein>
<dbReference type="Gene3D" id="3.40.50.10240">
    <property type="entry name" value="Thiamin pyrophosphokinase, catalytic domain"/>
    <property type="match status" value="1"/>
</dbReference>
<evidence type="ECO:0000313" key="9">
    <source>
        <dbReference type="Proteomes" id="UP001200470"/>
    </source>
</evidence>
<gene>
    <name evidence="8" type="ORF">I6E12_09110</name>
</gene>
<dbReference type="EMBL" id="JADYTN010000020">
    <property type="protein sequence ID" value="MCF2564271.1"/>
    <property type="molecule type" value="Genomic_DNA"/>
</dbReference>
<feature type="domain" description="Thiamin pyrophosphokinase catalytic" evidence="6">
    <location>
        <begin position="30"/>
        <end position="127"/>
    </location>
</feature>